<dbReference type="GO" id="GO:0005829">
    <property type="term" value="C:cytosol"/>
    <property type="evidence" value="ECO:0007669"/>
    <property type="project" value="TreeGrafter"/>
</dbReference>
<dbReference type="SUPFAM" id="SSF51430">
    <property type="entry name" value="NAD(P)-linked oxidoreductase"/>
    <property type="match status" value="1"/>
</dbReference>
<dbReference type="EMBL" id="GG692427">
    <property type="protein sequence ID" value="EER40270.1"/>
    <property type="molecule type" value="Genomic_DNA"/>
</dbReference>
<dbReference type="STRING" id="544712.C6HHI6"/>
<dbReference type="AlphaFoldDB" id="C6HHI6"/>
<dbReference type="PANTHER" id="PTHR42686">
    <property type="entry name" value="GH17980P-RELATED"/>
    <property type="match status" value="1"/>
</dbReference>
<dbReference type="OrthoDB" id="5286008at2759"/>
<dbReference type="OMA" id="FPRSSYK"/>
<feature type="domain" description="NADP-dependent oxidoreductase" evidence="3">
    <location>
        <begin position="14"/>
        <end position="170"/>
    </location>
</feature>
<dbReference type="HOGENOM" id="CLU_023205_7_0_1"/>
<evidence type="ECO:0000256" key="1">
    <source>
        <dbReference type="ARBA" id="ARBA00023002"/>
    </source>
</evidence>
<organism evidence="4 5">
    <name type="scientific">Ajellomyces capsulatus (strain H143)</name>
    <name type="common">Darling's disease fungus</name>
    <name type="synonym">Histoplasma capsulatum</name>
    <dbReference type="NCBI Taxonomy" id="544712"/>
    <lineage>
        <taxon>Eukaryota</taxon>
        <taxon>Fungi</taxon>
        <taxon>Dikarya</taxon>
        <taxon>Ascomycota</taxon>
        <taxon>Pezizomycotina</taxon>
        <taxon>Eurotiomycetes</taxon>
        <taxon>Eurotiomycetidae</taxon>
        <taxon>Onygenales</taxon>
        <taxon>Ajellomycetaceae</taxon>
        <taxon>Histoplasma</taxon>
    </lineage>
</organism>
<dbReference type="Proteomes" id="UP000002624">
    <property type="component" value="Unassembled WGS sequence"/>
</dbReference>
<evidence type="ECO:0000256" key="2">
    <source>
        <dbReference type="SAM" id="MobiDB-lite"/>
    </source>
</evidence>
<reference evidence="5" key="1">
    <citation type="submission" date="2009-05" db="EMBL/GenBank/DDBJ databases">
        <title>The genome sequence of Ajellomyces capsulatus strain H143.</title>
        <authorList>
            <person name="Champion M."/>
            <person name="Cuomo C.A."/>
            <person name="Ma L.-J."/>
            <person name="Henn M.R."/>
            <person name="Sil A."/>
            <person name="Goldman B."/>
            <person name="Young S.K."/>
            <person name="Kodira C.D."/>
            <person name="Zeng Q."/>
            <person name="Koehrsen M."/>
            <person name="Alvarado L."/>
            <person name="Berlin A.M."/>
            <person name="Borenstein D."/>
            <person name="Chen Z."/>
            <person name="Engels R."/>
            <person name="Freedman E."/>
            <person name="Gellesch M."/>
            <person name="Goldberg J."/>
            <person name="Griggs A."/>
            <person name="Gujja S."/>
            <person name="Heiman D.I."/>
            <person name="Hepburn T.A."/>
            <person name="Howarth C."/>
            <person name="Jen D."/>
            <person name="Larson L."/>
            <person name="Lewis B."/>
            <person name="Mehta T."/>
            <person name="Park D."/>
            <person name="Pearson M."/>
            <person name="Roberts A."/>
            <person name="Saif S."/>
            <person name="Shea T.D."/>
            <person name="Shenoy N."/>
            <person name="Sisk P."/>
            <person name="Stolte C."/>
            <person name="Sykes S."/>
            <person name="Walk T."/>
            <person name="White J."/>
            <person name="Yandava C."/>
            <person name="Klein B."/>
            <person name="McEwen J.G."/>
            <person name="Puccia R."/>
            <person name="Goldman G.H."/>
            <person name="Felipe M.S."/>
            <person name="Nino-Vega G."/>
            <person name="San-Blas G."/>
            <person name="Taylor J.W."/>
            <person name="Mendoza L."/>
            <person name="Galagan J.E."/>
            <person name="Nusbaum C."/>
            <person name="Birren B.W."/>
        </authorList>
    </citation>
    <scope>NUCLEOTIDE SEQUENCE [LARGE SCALE GENOMIC DNA]</scope>
    <source>
        <strain evidence="5">H143</strain>
    </source>
</reference>
<dbReference type="Pfam" id="PF00248">
    <property type="entry name" value="Aldo_ket_red"/>
    <property type="match status" value="1"/>
</dbReference>
<gene>
    <name evidence="4" type="ORF">HCDG_05667</name>
</gene>
<evidence type="ECO:0000259" key="3">
    <source>
        <dbReference type="Pfam" id="PF00248"/>
    </source>
</evidence>
<dbReference type="PANTHER" id="PTHR42686:SF1">
    <property type="entry name" value="GH17980P-RELATED"/>
    <property type="match status" value="1"/>
</dbReference>
<dbReference type="InterPro" id="IPR023210">
    <property type="entry name" value="NADP_OxRdtase_dom"/>
</dbReference>
<feature type="region of interest" description="Disordered" evidence="2">
    <location>
        <begin position="344"/>
        <end position="372"/>
    </location>
</feature>
<dbReference type="Gene3D" id="3.20.20.100">
    <property type="entry name" value="NADP-dependent oxidoreductase domain"/>
    <property type="match status" value="1"/>
</dbReference>
<dbReference type="VEuPathDB" id="FungiDB:HCDG_05667"/>
<feature type="compositionally biased region" description="Low complexity" evidence="2">
    <location>
        <begin position="348"/>
        <end position="358"/>
    </location>
</feature>
<dbReference type="GO" id="GO:0045290">
    <property type="term" value="F:D-arabinose 1-dehydrogenase [NAD(P)+] activity"/>
    <property type="evidence" value="ECO:0007669"/>
    <property type="project" value="TreeGrafter"/>
</dbReference>
<accession>C6HHI6</accession>
<evidence type="ECO:0000313" key="4">
    <source>
        <dbReference type="EMBL" id="EER40270.1"/>
    </source>
</evidence>
<dbReference type="InterPro" id="IPR036812">
    <property type="entry name" value="NAD(P)_OxRdtase_dom_sf"/>
</dbReference>
<dbReference type="GO" id="GO:0070485">
    <property type="term" value="P:dehydro-D-arabinono-1,4-lactone biosynthetic process"/>
    <property type="evidence" value="ECO:0007669"/>
    <property type="project" value="TreeGrafter"/>
</dbReference>
<dbReference type="InterPro" id="IPR020471">
    <property type="entry name" value="AKR"/>
</dbReference>
<sequence length="458" mass="49950">MGRPSVPLSADLPPLIFGTATFNSQYNADPYALATTAIVHRALSAGIRAFDTSPYYGPAEELLGRALSAYFVRSNFPRYTYRLLTKVGRIAAQSFNYSPAWIRKSIKRSLSRLDTSYLDVVYCHDVEFVSPAEVLGAVVELRRIRDVEGSIRYIGISGYPVDILCSLAEMVLEETGEPLDAVMSPIAPCCCGSGRGSQCLPTRNGPAEAQRCPNWSMGDFHPAPDGLRNAILAASEWVAHQGEKIEVVAIRYALESWLREGSPVGVLGPPLARFPDADPVFTSAVTHGVGRRLGVSVMGVSNIDELDETLRVWRSIIDGLEDKGDKDDAPPSEEVEYFSEGTMVATGASSPSSSAAASKTPNALTPSGDITDRKWSRDRRQRILKLAEGIREILGPDWVNYTWESPGKGFVNTPRDNHGDMDEPAAKPVFMIEAVEKDVDVKDMEAILLTSPLEPVDK</sequence>
<name>C6HHI6_AJECH</name>
<evidence type="ECO:0000313" key="5">
    <source>
        <dbReference type="Proteomes" id="UP000002624"/>
    </source>
</evidence>
<proteinExistence type="predicted"/>
<keyword evidence="1" id="KW-0560">Oxidoreductase</keyword>
<protein>
    <submittedName>
        <fullName evidence="4">L-galactose dehydrogenase</fullName>
    </submittedName>
</protein>